<evidence type="ECO:0000259" key="1">
    <source>
        <dbReference type="Pfam" id="PF09237"/>
    </source>
</evidence>
<dbReference type="EMBL" id="CP047409">
    <property type="protein sequence ID" value="QLL69059.1"/>
    <property type="molecule type" value="Genomic_DNA"/>
</dbReference>
<name>A0A9X7Y6W6_LACJH</name>
<dbReference type="AlphaFoldDB" id="A0A9X7Y6W6"/>
<reference evidence="2 3" key="1">
    <citation type="submission" date="2020-01" db="EMBL/GenBank/DDBJ databases">
        <title>Complete and circular genome sequences of six lactobacillus isolates from horses.</title>
        <authorList>
            <person name="Hassan H.M."/>
        </authorList>
    </citation>
    <scope>NUCLEOTIDE SEQUENCE [LARGE SCALE GENOMIC DNA]</scope>
    <source>
        <strain evidence="2 3">3DG</strain>
    </source>
</reference>
<protein>
    <recommendedName>
        <fullName evidence="1">Zinc finger GAGA-binding factor domain-containing protein</fullName>
    </recommendedName>
</protein>
<evidence type="ECO:0000313" key="3">
    <source>
        <dbReference type="Proteomes" id="UP000510788"/>
    </source>
</evidence>
<proteinExistence type="predicted"/>
<feature type="domain" description="Zinc finger GAGA-binding factor" evidence="1">
    <location>
        <begin position="2"/>
        <end position="20"/>
    </location>
</feature>
<accession>A0A9X7Y6W6</accession>
<evidence type="ECO:0000313" key="2">
    <source>
        <dbReference type="EMBL" id="QLL69059.1"/>
    </source>
</evidence>
<sequence>MSTCPICYRIIRYFRNKRSAIYIIRNYTFCICI</sequence>
<dbReference type="Proteomes" id="UP000510788">
    <property type="component" value="Chromosome"/>
</dbReference>
<organism evidence="2 3">
    <name type="scientific">Lactobacillus johnsonii</name>
    <dbReference type="NCBI Taxonomy" id="33959"/>
    <lineage>
        <taxon>Bacteria</taxon>
        <taxon>Bacillati</taxon>
        <taxon>Bacillota</taxon>
        <taxon>Bacilli</taxon>
        <taxon>Lactobacillales</taxon>
        <taxon>Lactobacillaceae</taxon>
        <taxon>Lactobacillus</taxon>
    </lineage>
</organism>
<dbReference type="InterPro" id="IPR015318">
    <property type="entry name" value="Znf_GAGA-bd_fac"/>
</dbReference>
<gene>
    <name evidence="2" type="ORF">GTO82_07605</name>
</gene>
<dbReference type="Pfam" id="PF09237">
    <property type="entry name" value="GAGA"/>
    <property type="match status" value="1"/>
</dbReference>